<evidence type="ECO:0000256" key="1">
    <source>
        <dbReference type="ARBA" id="ARBA00022729"/>
    </source>
</evidence>
<protein>
    <submittedName>
        <fullName evidence="4">Tat pathway signal protein</fullName>
    </submittedName>
</protein>
<comment type="caution">
    <text evidence="4">The sequence shown here is derived from an EMBL/GenBank/DDBJ whole genome shotgun (WGS) entry which is preliminary data.</text>
</comment>
<dbReference type="PANTHER" id="PTHR43405">
    <property type="entry name" value="GLYCOSYL HYDROLASE DIGH"/>
    <property type="match status" value="1"/>
</dbReference>
<dbReference type="InterPro" id="IPR003790">
    <property type="entry name" value="GHL10"/>
</dbReference>
<dbReference type="InterPro" id="IPR017853">
    <property type="entry name" value="GH"/>
</dbReference>
<keyword evidence="1 2" id="KW-0732">Signal</keyword>
<dbReference type="PANTHER" id="PTHR43405:SF1">
    <property type="entry name" value="GLYCOSYL HYDROLASE DIGH"/>
    <property type="match status" value="1"/>
</dbReference>
<reference evidence="4" key="1">
    <citation type="submission" date="2018-02" db="EMBL/GenBank/DDBJ databases">
        <authorList>
            <person name="Vasarhelyi B.M."/>
            <person name="Deshmukh S."/>
            <person name="Balint B."/>
            <person name="Kukolya J."/>
        </authorList>
    </citation>
    <scope>NUCLEOTIDE SEQUENCE</scope>
    <source>
        <strain evidence="4">KB22</strain>
    </source>
</reference>
<gene>
    <name evidence="4" type="ORF">C4F49_03960</name>
</gene>
<accession>A0A928UT36</accession>
<dbReference type="SUPFAM" id="SSF51445">
    <property type="entry name" value="(Trans)glycosidases"/>
    <property type="match status" value="1"/>
</dbReference>
<keyword evidence="5" id="KW-1185">Reference proteome</keyword>
<sequence length="357" mass="41628">MSNRRNFIKNSLGGMLALNLPNLAFANPQEQRLTFDYWLWNRPNQKDSESDLKKRYATFKEAGVRGLFFEDYSPKHFQLAKEFGLETHRWMWTMNRGEKELLEKHPEYYAVSRSGKSCATEPPYVGYYRFLCPSHPDVPKYLEDKAREQLEKEDVDGLHLDYIRYPDVVLPVNLWDNYQLDQSSELPDYDFCYSKFSKKAFLDETGIDIDQVQRPDQSLSWKAFRYRQINKIVNRIADVAKEYEKPLTAAVFPTPDLAKRIVRQDWTHWNLSGVFPMIYHGFYKEPVSWIGQAVHEGVDALNNKFPLYAGLYLPDFKDLAELKTGIKLAKSNGAAGVSLFGEQEFDNETIELLKSLK</sequence>
<dbReference type="EMBL" id="PRDK01000003">
    <property type="protein sequence ID" value="MBE8712831.1"/>
    <property type="molecule type" value="Genomic_DNA"/>
</dbReference>
<evidence type="ECO:0000259" key="3">
    <source>
        <dbReference type="Pfam" id="PF02638"/>
    </source>
</evidence>
<dbReference type="InterPro" id="IPR006311">
    <property type="entry name" value="TAT_signal"/>
</dbReference>
<feature type="signal peptide" evidence="2">
    <location>
        <begin position="1"/>
        <end position="26"/>
    </location>
</feature>
<feature type="domain" description="Glycosyl hydrolase-like 10" evidence="3">
    <location>
        <begin position="78"/>
        <end position="289"/>
    </location>
</feature>
<proteinExistence type="predicted"/>
<name>A0A928UT36_9SPHI</name>
<dbReference type="InterPro" id="IPR052177">
    <property type="entry name" value="Divisome_Glycosyl_Hydrolase"/>
</dbReference>
<dbReference type="Pfam" id="PF02638">
    <property type="entry name" value="GHL10"/>
    <property type="match status" value="1"/>
</dbReference>
<dbReference type="Proteomes" id="UP000616201">
    <property type="component" value="Unassembled WGS sequence"/>
</dbReference>
<dbReference type="AlphaFoldDB" id="A0A928UT36"/>
<evidence type="ECO:0000313" key="5">
    <source>
        <dbReference type="Proteomes" id="UP000616201"/>
    </source>
</evidence>
<dbReference type="RefSeq" id="WP_196935891.1">
    <property type="nucleotide sequence ID" value="NZ_MU158698.1"/>
</dbReference>
<dbReference type="PROSITE" id="PS51318">
    <property type="entry name" value="TAT"/>
    <property type="match status" value="1"/>
</dbReference>
<organism evidence="4 5">
    <name type="scientific">Sphingobacterium hungaricum</name>
    <dbReference type="NCBI Taxonomy" id="2082723"/>
    <lineage>
        <taxon>Bacteria</taxon>
        <taxon>Pseudomonadati</taxon>
        <taxon>Bacteroidota</taxon>
        <taxon>Sphingobacteriia</taxon>
        <taxon>Sphingobacteriales</taxon>
        <taxon>Sphingobacteriaceae</taxon>
        <taxon>Sphingobacterium</taxon>
    </lineage>
</organism>
<feature type="chain" id="PRO_5036704053" evidence="2">
    <location>
        <begin position="27"/>
        <end position="357"/>
    </location>
</feature>
<evidence type="ECO:0000256" key="2">
    <source>
        <dbReference type="SAM" id="SignalP"/>
    </source>
</evidence>
<evidence type="ECO:0000313" key="4">
    <source>
        <dbReference type="EMBL" id="MBE8712831.1"/>
    </source>
</evidence>
<dbReference type="Gene3D" id="3.20.20.80">
    <property type="entry name" value="Glycosidases"/>
    <property type="match status" value="1"/>
</dbReference>